<evidence type="ECO:0000259" key="2">
    <source>
        <dbReference type="PROSITE" id="PS51253"/>
    </source>
</evidence>
<organism evidence="3 4">
    <name type="scientific">Phytophthora fragariaefolia</name>
    <dbReference type="NCBI Taxonomy" id="1490495"/>
    <lineage>
        <taxon>Eukaryota</taxon>
        <taxon>Sar</taxon>
        <taxon>Stramenopiles</taxon>
        <taxon>Oomycota</taxon>
        <taxon>Peronosporomycetes</taxon>
        <taxon>Peronosporales</taxon>
        <taxon>Peronosporaceae</taxon>
        <taxon>Phytophthora</taxon>
    </lineage>
</organism>
<sequence>MPRKRIPTRYTNRFKASAVEDWQEAKDRGVSRVEFAKSRGFPRLSLQNWERNGRKAETTPIEDTLCVFIKDERRLEHTVTVDFIIDMATELMPDVMGSKSPEAKKSWCQRFMRRHSLTIRICHSGRKTREELETLRFPFVKLVTQHVTEHCYYDPNTSLTVARALFNMDQTFVYWDMGTRTTVEFIGAPTVRSTSNESEGYRCTMALTVAADGRVLPPHFVYNGVPGGDVEKEVNSLCLGDVATFSGQESAWFNDRVMLEWIDKCWKPIVVEPSVLILDSLSVHKMAKIADALACTAPRPKQVTPAYRRREIFERAMEGLRFISADTVKNSFHKAGPFMPYGPPNNAADSPIAWSRDSVVDYTEIVEEVTV</sequence>
<evidence type="ECO:0000313" key="3">
    <source>
        <dbReference type="EMBL" id="GMF43165.1"/>
    </source>
</evidence>
<dbReference type="SUPFAM" id="SSF46689">
    <property type="entry name" value="Homeodomain-like"/>
    <property type="match status" value="1"/>
</dbReference>
<reference evidence="3" key="1">
    <citation type="submission" date="2023-04" db="EMBL/GenBank/DDBJ databases">
        <title>Phytophthora fragariaefolia NBRC 109709.</title>
        <authorList>
            <person name="Ichikawa N."/>
            <person name="Sato H."/>
            <person name="Tonouchi N."/>
        </authorList>
    </citation>
    <scope>NUCLEOTIDE SEQUENCE</scope>
    <source>
        <strain evidence="3">NBRC 109709</strain>
    </source>
</reference>
<proteinExistence type="predicted"/>
<dbReference type="Gene3D" id="1.10.10.60">
    <property type="entry name" value="Homeodomain-like"/>
    <property type="match status" value="1"/>
</dbReference>
<dbReference type="AlphaFoldDB" id="A0A9W6XQQ7"/>
<dbReference type="InterPro" id="IPR006600">
    <property type="entry name" value="HTH_CenpB_DNA-bd_dom"/>
</dbReference>
<dbReference type="Proteomes" id="UP001165121">
    <property type="component" value="Unassembled WGS sequence"/>
</dbReference>
<accession>A0A9W6XQQ7</accession>
<evidence type="ECO:0000313" key="4">
    <source>
        <dbReference type="Proteomes" id="UP001165121"/>
    </source>
</evidence>
<gene>
    <name evidence="3" type="ORF">Pfra01_001447900</name>
</gene>
<name>A0A9W6XQQ7_9STRA</name>
<feature type="domain" description="HTH CENPB-type" evidence="2">
    <location>
        <begin position="49"/>
        <end position="121"/>
    </location>
</feature>
<dbReference type="InterPro" id="IPR004875">
    <property type="entry name" value="DDE_SF_endonuclease_dom"/>
</dbReference>
<dbReference type="InterPro" id="IPR050863">
    <property type="entry name" value="CenT-Element_Derived"/>
</dbReference>
<evidence type="ECO:0000256" key="1">
    <source>
        <dbReference type="ARBA" id="ARBA00023125"/>
    </source>
</evidence>
<dbReference type="GO" id="GO:0003677">
    <property type="term" value="F:DNA binding"/>
    <property type="evidence" value="ECO:0007669"/>
    <property type="project" value="UniProtKB-KW"/>
</dbReference>
<dbReference type="EMBL" id="BSXT01001514">
    <property type="protein sequence ID" value="GMF43165.1"/>
    <property type="molecule type" value="Genomic_DNA"/>
</dbReference>
<comment type="caution">
    <text evidence="3">The sequence shown here is derived from an EMBL/GenBank/DDBJ whole genome shotgun (WGS) entry which is preliminary data.</text>
</comment>
<dbReference type="OrthoDB" id="118212at2759"/>
<dbReference type="InterPro" id="IPR009057">
    <property type="entry name" value="Homeodomain-like_sf"/>
</dbReference>
<dbReference type="PANTHER" id="PTHR19303">
    <property type="entry name" value="TRANSPOSON"/>
    <property type="match status" value="1"/>
</dbReference>
<keyword evidence="1" id="KW-0238">DNA-binding</keyword>
<dbReference type="Pfam" id="PF03184">
    <property type="entry name" value="DDE_1"/>
    <property type="match status" value="1"/>
</dbReference>
<dbReference type="PROSITE" id="PS51253">
    <property type="entry name" value="HTH_CENPB"/>
    <property type="match status" value="1"/>
</dbReference>
<keyword evidence="4" id="KW-1185">Reference proteome</keyword>
<dbReference type="GO" id="GO:0005634">
    <property type="term" value="C:nucleus"/>
    <property type="evidence" value="ECO:0007669"/>
    <property type="project" value="TreeGrafter"/>
</dbReference>
<protein>
    <submittedName>
        <fullName evidence="3">Unnamed protein product</fullName>
    </submittedName>
</protein>
<dbReference type="Pfam" id="PF03221">
    <property type="entry name" value="HTH_Tnp_Tc5"/>
    <property type="match status" value="1"/>
</dbReference>